<reference evidence="2" key="1">
    <citation type="submission" date="2021-01" db="EMBL/GenBank/DDBJ databases">
        <title>Whole genome shotgun sequence of Dactylosporangium siamense NBRC 106093.</title>
        <authorList>
            <person name="Komaki H."/>
            <person name="Tamura T."/>
        </authorList>
    </citation>
    <scope>NUCLEOTIDE SEQUENCE</scope>
    <source>
        <strain evidence="2">NBRC 106093</strain>
    </source>
</reference>
<dbReference type="EMBL" id="BONQ01000194">
    <property type="protein sequence ID" value="GIG52868.1"/>
    <property type="molecule type" value="Genomic_DNA"/>
</dbReference>
<gene>
    <name evidence="2" type="ORF">Dsi01nite_109090</name>
</gene>
<name>A0A919Q1V9_9ACTN</name>
<keyword evidence="3" id="KW-1185">Reference proteome</keyword>
<protein>
    <submittedName>
        <fullName evidence="2">Uncharacterized protein</fullName>
    </submittedName>
</protein>
<dbReference type="RefSeq" id="WP_203854466.1">
    <property type="nucleotide sequence ID" value="NZ_BAAAVW010000030.1"/>
</dbReference>
<comment type="caution">
    <text evidence="2">The sequence shown here is derived from an EMBL/GenBank/DDBJ whole genome shotgun (WGS) entry which is preliminary data.</text>
</comment>
<evidence type="ECO:0000313" key="3">
    <source>
        <dbReference type="Proteomes" id="UP000660611"/>
    </source>
</evidence>
<evidence type="ECO:0000313" key="2">
    <source>
        <dbReference type="EMBL" id="GIG52868.1"/>
    </source>
</evidence>
<accession>A0A919Q1V9</accession>
<proteinExistence type="predicted"/>
<sequence>MDADSLRIDAIGTPCTSSAGPQTETAAAQRRPDRIEVSVIAPAPYLRDFVGQTPASVHHVAAQRVLHDPAYREFFAEESARGAEIVVDNGVFDLGASLPPLDLLRAAQAVNAAEIILPDVMHDGPGTIRASDRAAAELRELGWTLRLCAVVHAANDDDWLRCYEHFVGCGYVGSIALPASRRKTPSSDLSKNRIAATGYLDAHGMVEPGIVYRLLGLGRAGHLELFEQRRHDWIVSVDCAAPVILGAMGVRMHPDGPYEKIPTPAVDRLGVIDPARFGIVRDNIAAVRYAANCPVEIREAQ</sequence>
<dbReference type="AlphaFoldDB" id="A0A919Q1V9"/>
<evidence type="ECO:0000256" key="1">
    <source>
        <dbReference type="SAM" id="MobiDB-lite"/>
    </source>
</evidence>
<feature type="compositionally biased region" description="Polar residues" evidence="1">
    <location>
        <begin position="14"/>
        <end position="26"/>
    </location>
</feature>
<organism evidence="2 3">
    <name type="scientific">Dactylosporangium siamense</name>
    <dbReference type="NCBI Taxonomy" id="685454"/>
    <lineage>
        <taxon>Bacteria</taxon>
        <taxon>Bacillati</taxon>
        <taxon>Actinomycetota</taxon>
        <taxon>Actinomycetes</taxon>
        <taxon>Micromonosporales</taxon>
        <taxon>Micromonosporaceae</taxon>
        <taxon>Dactylosporangium</taxon>
    </lineage>
</organism>
<feature type="region of interest" description="Disordered" evidence="1">
    <location>
        <begin position="11"/>
        <end position="31"/>
    </location>
</feature>
<dbReference type="Proteomes" id="UP000660611">
    <property type="component" value="Unassembled WGS sequence"/>
</dbReference>